<keyword evidence="4" id="KW-0274">FAD</keyword>
<dbReference type="PANTHER" id="PTHR43884:SF25">
    <property type="entry name" value="ACYL-COA DEHYDROGENASE YDBM-RELATED"/>
    <property type="match status" value="1"/>
</dbReference>
<gene>
    <name evidence="8" type="ORF">ACFPOF_31855</name>
</gene>
<dbReference type="InterPro" id="IPR009100">
    <property type="entry name" value="AcylCoA_DH/oxidase_NM_dom_sf"/>
</dbReference>
<dbReference type="InterPro" id="IPR036250">
    <property type="entry name" value="AcylCo_DH-like_C"/>
</dbReference>
<dbReference type="Gene3D" id="1.20.140.10">
    <property type="entry name" value="Butyryl-CoA Dehydrogenase, subunit A, domain 3"/>
    <property type="match status" value="1"/>
</dbReference>
<dbReference type="PIRSF" id="PIRSF016578">
    <property type="entry name" value="HsaA"/>
    <property type="match status" value="1"/>
</dbReference>
<reference evidence="9" key="1">
    <citation type="journal article" date="2019" name="Int. J. Syst. Evol. Microbiol.">
        <title>The Global Catalogue of Microorganisms (GCM) 10K type strain sequencing project: providing services to taxonomists for standard genome sequencing and annotation.</title>
        <authorList>
            <consortium name="The Broad Institute Genomics Platform"/>
            <consortium name="The Broad Institute Genome Sequencing Center for Infectious Disease"/>
            <person name="Wu L."/>
            <person name="Ma J."/>
        </authorList>
    </citation>
    <scope>NUCLEOTIDE SEQUENCE [LARGE SCALE GENOMIC DNA]</scope>
    <source>
        <strain evidence="9">CGMCC 1.18575</strain>
    </source>
</reference>
<sequence length="401" mass="45112">MEGYMAGSKGYDIKSAIEELSNVFRQNASRYDQTGRFPHENFDLIIKNNLHTLTLDAEYGGLDLGFQEVSAMLASFASGCASTALSFAMHVFTTAALHRVLPDKLRESVLRDVQQNGQFFNSLNLANVAVPDPNMDYSNRTSITIEKTSSGYKINGFRKNVSGIDRFKYIPILGNQAGIDKSLYGITALLLTKGDLGVSVEHTWNLSGMKATKSDDIHFENVLVPFERLIGKEGHGIEVTQQEYHWSRLTICSVYLGLAKCILDHVSAMIMERKDSISKVRLAYMPGVQSRYAHLKIKYETANSLLQAYAAQADRERNKVFTHDLYEKALITKYYLSHVVNEMVWEAMQIEGMNALKNGSLLERIFRDARAATFHPPYDDLLTELLAKTSLGLITIKNRWV</sequence>
<comment type="similarity">
    <text evidence="2">Belongs to the acyl-CoA dehydrogenase family.</text>
</comment>
<keyword evidence="5 8" id="KW-0560">Oxidoreductase</keyword>
<keyword evidence="3" id="KW-0285">Flavoprotein</keyword>
<dbReference type="Pfam" id="PF00441">
    <property type="entry name" value="Acyl-CoA_dh_1"/>
    <property type="match status" value="1"/>
</dbReference>
<evidence type="ECO:0000256" key="5">
    <source>
        <dbReference type="ARBA" id="ARBA00023002"/>
    </source>
</evidence>
<proteinExistence type="inferred from homology"/>
<evidence type="ECO:0000259" key="7">
    <source>
        <dbReference type="Pfam" id="PF02771"/>
    </source>
</evidence>
<keyword evidence="9" id="KW-1185">Reference proteome</keyword>
<feature type="domain" description="Acyl-CoA dehydrogenase/oxidase N-terminal" evidence="7">
    <location>
        <begin position="21"/>
        <end position="112"/>
    </location>
</feature>
<comment type="cofactor">
    <cofactor evidence="1">
        <name>FAD</name>
        <dbReference type="ChEBI" id="CHEBI:57692"/>
    </cofactor>
</comment>
<dbReference type="SUPFAM" id="SSF47203">
    <property type="entry name" value="Acyl-CoA dehydrogenase C-terminal domain-like"/>
    <property type="match status" value="1"/>
</dbReference>
<dbReference type="GO" id="GO:0016491">
    <property type="term" value="F:oxidoreductase activity"/>
    <property type="evidence" value="ECO:0007669"/>
    <property type="project" value="UniProtKB-KW"/>
</dbReference>
<dbReference type="InterPro" id="IPR009075">
    <property type="entry name" value="AcylCo_DH/oxidase_C"/>
</dbReference>
<accession>A0ABW0I203</accession>
<dbReference type="Pfam" id="PF02771">
    <property type="entry name" value="Acyl-CoA_dh_N"/>
    <property type="match status" value="1"/>
</dbReference>
<evidence type="ECO:0000256" key="2">
    <source>
        <dbReference type="ARBA" id="ARBA00009347"/>
    </source>
</evidence>
<dbReference type="PANTHER" id="PTHR43884">
    <property type="entry name" value="ACYL-COA DEHYDROGENASE"/>
    <property type="match status" value="1"/>
</dbReference>
<dbReference type="InterPro" id="IPR037069">
    <property type="entry name" value="AcylCoA_DH/ox_N_sf"/>
</dbReference>
<dbReference type="CDD" id="cd00567">
    <property type="entry name" value="ACAD"/>
    <property type="match status" value="1"/>
</dbReference>
<evidence type="ECO:0000256" key="1">
    <source>
        <dbReference type="ARBA" id="ARBA00001974"/>
    </source>
</evidence>
<evidence type="ECO:0000256" key="3">
    <source>
        <dbReference type="ARBA" id="ARBA00022630"/>
    </source>
</evidence>
<feature type="domain" description="Acyl-CoA dehydrogenase/oxidase C-terminal" evidence="6">
    <location>
        <begin position="234"/>
        <end position="374"/>
    </location>
</feature>
<dbReference type="SUPFAM" id="SSF56645">
    <property type="entry name" value="Acyl-CoA dehydrogenase NM domain-like"/>
    <property type="match status" value="1"/>
</dbReference>
<organism evidence="8 9">
    <name type="scientific">Cohnella soli</name>
    <dbReference type="NCBI Taxonomy" id="425005"/>
    <lineage>
        <taxon>Bacteria</taxon>
        <taxon>Bacillati</taxon>
        <taxon>Bacillota</taxon>
        <taxon>Bacilli</taxon>
        <taxon>Bacillales</taxon>
        <taxon>Paenibacillaceae</taxon>
        <taxon>Cohnella</taxon>
    </lineage>
</organism>
<dbReference type="Proteomes" id="UP001596113">
    <property type="component" value="Unassembled WGS sequence"/>
</dbReference>
<evidence type="ECO:0000256" key="4">
    <source>
        <dbReference type="ARBA" id="ARBA00022827"/>
    </source>
</evidence>
<comment type="caution">
    <text evidence="8">The sequence shown here is derived from an EMBL/GenBank/DDBJ whole genome shotgun (WGS) entry which is preliminary data.</text>
</comment>
<dbReference type="EC" id="1.-.-.-" evidence="8"/>
<protein>
    <submittedName>
        <fullName evidence="8">Acyl-CoA dehydrogenase family protein</fullName>
        <ecNumber evidence="8">1.-.-.-</ecNumber>
    </submittedName>
</protein>
<dbReference type="Gene3D" id="2.40.110.10">
    <property type="entry name" value="Butyryl-CoA Dehydrogenase, subunit A, domain 2"/>
    <property type="match status" value="1"/>
</dbReference>
<dbReference type="RefSeq" id="WP_378139935.1">
    <property type="nucleotide sequence ID" value="NZ_JBHSMI010000067.1"/>
</dbReference>
<dbReference type="EMBL" id="JBHSMI010000067">
    <property type="protein sequence ID" value="MFC5407349.1"/>
    <property type="molecule type" value="Genomic_DNA"/>
</dbReference>
<dbReference type="Gene3D" id="1.10.540.10">
    <property type="entry name" value="Acyl-CoA dehydrogenase/oxidase, N-terminal domain"/>
    <property type="match status" value="1"/>
</dbReference>
<evidence type="ECO:0000313" key="8">
    <source>
        <dbReference type="EMBL" id="MFC5407349.1"/>
    </source>
</evidence>
<dbReference type="InterPro" id="IPR046373">
    <property type="entry name" value="Acyl-CoA_Oxase/DH_mid-dom_sf"/>
</dbReference>
<evidence type="ECO:0000259" key="6">
    <source>
        <dbReference type="Pfam" id="PF00441"/>
    </source>
</evidence>
<dbReference type="InterPro" id="IPR013786">
    <property type="entry name" value="AcylCoA_DH/ox_N"/>
</dbReference>
<name>A0ABW0I203_9BACL</name>
<evidence type="ECO:0000313" key="9">
    <source>
        <dbReference type="Proteomes" id="UP001596113"/>
    </source>
</evidence>